<dbReference type="CDD" id="cd01038">
    <property type="entry name" value="Endonuclease_DUF559"/>
    <property type="match status" value="1"/>
</dbReference>
<evidence type="ECO:0000259" key="1">
    <source>
        <dbReference type="Pfam" id="PF04480"/>
    </source>
</evidence>
<accession>A0A1F6WNN3</accession>
<dbReference type="Proteomes" id="UP000178184">
    <property type="component" value="Unassembled WGS sequence"/>
</dbReference>
<feature type="domain" description="DUF559" evidence="1">
    <location>
        <begin position="8"/>
        <end position="111"/>
    </location>
</feature>
<dbReference type="PANTHER" id="PTHR38590">
    <property type="entry name" value="BLL0828 PROTEIN"/>
    <property type="match status" value="1"/>
</dbReference>
<evidence type="ECO:0000313" key="2">
    <source>
        <dbReference type="EMBL" id="OGI83512.1"/>
    </source>
</evidence>
<dbReference type="PANTHER" id="PTHR38590:SF1">
    <property type="entry name" value="BLL0828 PROTEIN"/>
    <property type="match status" value="1"/>
</dbReference>
<gene>
    <name evidence="2" type="ORF">A2903_02240</name>
</gene>
<reference evidence="2 3" key="1">
    <citation type="journal article" date="2016" name="Nat. Commun.">
        <title>Thousands of microbial genomes shed light on interconnected biogeochemical processes in an aquifer system.</title>
        <authorList>
            <person name="Anantharaman K."/>
            <person name="Brown C.T."/>
            <person name="Hug L.A."/>
            <person name="Sharon I."/>
            <person name="Castelle C.J."/>
            <person name="Probst A.J."/>
            <person name="Thomas B.C."/>
            <person name="Singh A."/>
            <person name="Wilkins M.J."/>
            <person name="Karaoz U."/>
            <person name="Brodie E.L."/>
            <person name="Williams K.H."/>
            <person name="Hubbard S.S."/>
            <person name="Banfield J.F."/>
        </authorList>
    </citation>
    <scope>NUCLEOTIDE SEQUENCE [LARGE SCALE GENOMIC DNA]</scope>
</reference>
<comment type="caution">
    <text evidence="2">The sequence shown here is derived from an EMBL/GenBank/DDBJ whole genome shotgun (WGS) entry which is preliminary data.</text>
</comment>
<dbReference type="AlphaFoldDB" id="A0A1F6WNN3"/>
<dbReference type="STRING" id="1801764.A2903_02240"/>
<dbReference type="EMBL" id="MFUO01000026">
    <property type="protein sequence ID" value="OGI83512.1"/>
    <property type="molecule type" value="Genomic_DNA"/>
</dbReference>
<name>A0A1F6WNN3_9BACT</name>
<dbReference type="Pfam" id="PF04480">
    <property type="entry name" value="DUF559"/>
    <property type="match status" value="1"/>
</dbReference>
<organism evidence="2 3">
    <name type="scientific">Candidatus Nomurabacteria bacterium RIFCSPLOWO2_01_FULL_33_17</name>
    <dbReference type="NCBI Taxonomy" id="1801764"/>
    <lineage>
        <taxon>Bacteria</taxon>
        <taxon>Candidatus Nomuraibacteriota</taxon>
    </lineage>
</organism>
<dbReference type="SUPFAM" id="SSF52980">
    <property type="entry name" value="Restriction endonuclease-like"/>
    <property type="match status" value="1"/>
</dbReference>
<dbReference type="InterPro" id="IPR047216">
    <property type="entry name" value="Endonuclease_DUF559_bact"/>
</dbReference>
<dbReference type="InterPro" id="IPR011335">
    <property type="entry name" value="Restrct_endonuc-II-like"/>
</dbReference>
<dbReference type="InterPro" id="IPR007569">
    <property type="entry name" value="DUF559"/>
</dbReference>
<evidence type="ECO:0000313" key="3">
    <source>
        <dbReference type="Proteomes" id="UP000178184"/>
    </source>
</evidence>
<dbReference type="Gene3D" id="3.40.960.10">
    <property type="entry name" value="VSR Endonuclease"/>
    <property type="match status" value="1"/>
</dbReference>
<protein>
    <recommendedName>
        <fullName evidence="1">DUF559 domain-containing protein</fullName>
    </recommendedName>
</protein>
<sequence>MNKVESIKKSRYLRQVETKEEKLLWKFLRNSRLGYKFRRQHPVDKFILDFYCPDKELCIELDGSVHNMDTKEYDKGRQEYINSKGIKVIRFWNSEINKDLPKVILKIKKELNV</sequence>
<proteinExistence type="predicted"/>